<keyword evidence="2" id="KW-0378">Hydrolase</keyword>
<evidence type="ECO:0000313" key="3">
    <source>
        <dbReference type="Proteomes" id="UP001549691"/>
    </source>
</evidence>
<reference evidence="2 3" key="1">
    <citation type="submission" date="2024-07" db="EMBL/GenBank/DDBJ databases">
        <title>Uliginosibacterium flavum JJ3220;KACC:17644.</title>
        <authorList>
            <person name="Kim M.K."/>
        </authorList>
    </citation>
    <scope>NUCLEOTIDE SEQUENCE [LARGE SCALE GENOMIC DNA]</scope>
    <source>
        <strain evidence="2 3">KACC:17644</strain>
    </source>
</reference>
<evidence type="ECO:0000256" key="1">
    <source>
        <dbReference type="SAM" id="MobiDB-lite"/>
    </source>
</evidence>
<accession>A0ABV2TFQ5</accession>
<dbReference type="Pfam" id="PF12118">
    <property type="entry name" value="SprA-related"/>
    <property type="match status" value="1"/>
</dbReference>
<dbReference type="Proteomes" id="UP001549691">
    <property type="component" value="Unassembled WGS sequence"/>
</dbReference>
<keyword evidence="2" id="KW-0645">Protease</keyword>
<dbReference type="EMBL" id="JBEWZI010000001">
    <property type="protein sequence ID" value="MET7012754.1"/>
    <property type="molecule type" value="Genomic_DNA"/>
</dbReference>
<gene>
    <name evidence="2" type="ORF">ABXR19_01040</name>
</gene>
<feature type="compositionally biased region" description="Polar residues" evidence="1">
    <location>
        <begin position="17"/>
        <end position="31"/>
    </location>
</feature>
<dbReference type="GO" id="GO:0008237">
    <property type="term" value="F:metallopeptidase activity"/>
    <property type="evidence" value="ECO:0007669"/>
    <property type="project" value="UniProtKB-KW"/>
</dbReference>
<feature type="compositionally biased region" description="Low complexity" evidence="1">
    <location>
        <begin position="1"/>
        <end position="16"/>
    </location>
</feature>
<name>A0ABV2TFQ5_9RHOO</name>
<feature type="region of interest" description="Disordered" evidence="1">
    <location>
        <begin position="1"/>
        <end position="43"/>
    </location>
</feature>
<organism evidence="2 3">
    <name type="scientific">Uliginosibacterium flavum</name>
    <dbReference type="NCBI Taxonomy" id="1396831"/>
    <lineage>
        <taxon>Bacteria</taxon>
        <taxon>Pseudomonadati</taxon>
        <taxon>Pseudomonadota</taxon>
        <taxon>Betaproteobacteria</taxon>
        <taxon>Rhodocyclales</taxon>
        <taxon>Zoogloeaceae</taxon>
        <taxon>Uliginosibacterium</taxon>
    </lineage>
</organism>
<protein>
    <submittedName>
        <fullName evidence="2">Metalloprotease CJM1_0395 family protein</fullName>
    </submittedName>
</protein>
<proteinExistence type="predicted"/>
<feature type="compositionally biased region" description="Basic and acidic residues" evidence="1">
    <location>
        <begin position="32"/>
        <end position="43"/>
    </location>
</feature>
<dbReference type="RefSeq" id="WP_354599213.1">
    <property type="nucleotide sequence ID" value="NZ_JBEWZI010000001.1"/>
</dbReference>
<dbReference type="InterPro" id="IPR021973">
    <property type="entry name" value="SprA-related"/>
</dbReference>
<sequence length="172" mass="17336">MISSVSSASASSSYASTPAQDSARASASSEVSGKEKSVAQQKADERTIAALAASDRKVRAHEAAHIAAAQGLAVSGASFTYTTGPDGKRYAVGGEVSIGASPANTPTETLLKAASIRRAALAPVDPSAQDRSVAAMADRMGADARLALSREQAAAYTRNEPSQTGALLDIAA</sequence>
<evidence type="ECO:0000313" key="2">
    <source>
        <dbReference type="EMBL" id="MET7012754.1"/>
    </source>
</evidence>
<keyword evidence="3" id="KW-1185">Reference proteome</keyword>
<comment type="caution">
    <text evidence="2">The sequence shown here is derived from an EMBL/GenBank/DDBJ whole genome shotgun (WGS) entry which is preliminary data.</text>
</comment>
<keyword evidence="2" id="KW-0482">Metalloprotease</keyword>